<dbReference type="InterPro" id="IPR029044">
    <property type="entry name" value="Nucleotide-diphossugar_trans"/>
</dbReference>
<evidence type="ECO:0000256" key="2">
    <source>
        <dbReference type="ARBA" id="ARBA00006739"/>
    </source>
</evidence>
<evidence type="ECO:0000256" key="5">
    <source>
        <dbReference type="PROSITE-ProRule" id="PRU00339"/>
    </source>
</evidence>
<dbReference type="SUPFAM" id="SSF48452">
    <property type="entry name" value="TPR-like"/>
    <property type="match status" value="1"/>
</dbReference>
<evidence type="ECO:0000259" key="6">
    <source>
        <dbReference type="PROSITE" id="PS50937"/>
    </source>
</evidence>
<evidence type="ECO:0000256" key="4">
    <source>
        <dbReference type="ARBA" id="ARBA00022679"/>
    </source>
</evidence>
<keyword evidence="5" id="KW-0802">TPR repeat</keyword>
<dbReference type="PANTHER" id="PTHR43179">
    <property type="entry name" value="RHAMNOSYLTRANSFERASE WBBL"/>
    <property type="match status" value="1"/>
</dbReference>
<dbReference type="PROSITE" id="PS50937">
    <property type="entry name" value="HTH_MERR_2"/>
    <property type="match status" value="1"/>
</dbReference>
<proteinExistence type="inferred from homology"/>
<sequence length="709" mass="81977">MNLKEIKEAIGQKIISEEYNEARTLIDYYKSNLGSDDEILGTEAVLYIYTSDLERSMECVRAGLKYNMFNSDLYCTMGNIYELKGEYNRAYICYEQALFLCSELENKKVISGNITNLKENYNIEVKKASIIILTYNNLEYTQICVKSIKQYNSSDSYELLVVDNNSSDDTPNWLNEQSDIKCILNKENKGFPAGCNQGIMIAEKENDIFLLNNDTVIMPNSIFNLRLALYSNENIGATGSVSNSISYYQQISNQYGTFDEYMDYALQNNIPNDEEYEQRLKLVGFAMLIKRKVLDKIGLLDERFTPGNFEDDDISLRIVMEGYKLLLCRDSYIHHFGSVSFKKDADKYIKLLNTNEKKFEEKWGFSTRYNLIIDYNLSQFITDNDSKIIEVFCRTGSSIASLSSIYRKASFYGYEIEESLKKIASKSIKVIDNLSDKGLVNTFDIIVVSNYDGVKNDGAILTDIFNMMKNENGKLILSIDNFQCSSGKITTEIIDEAIRIFKSKNFKYIDGFEAKDEIGNLAKVYMVFEKYSEDEIIYNIEYFMEEGKIAQAEFNVKRLEYYSLNLEYEEKYRILKNKLDTYKELSALLRRIDFKSDNELSNEKIVAIIDKAEISEKVVVNLIEDLVLNKNYVLNLVALNLFYKEKYDLVLPFLQKAYELNEEDEDTLYNLAYVLNLFGEKEIALTYALKIRIKNDDVLQLIDEISGGE</sequence>
<accession>A0ABR8PNU0</accession>
<dbReference type="PANTHER" id="PTHR43179:SF12">
    <property type="entry name" value="GALACTOFURANOSYLTRANSFERASE GLFT2"/>
    <property type="match status" value="1"/>
</dbReference>
<dbReference type="Pfam" id="PF00535">
    <property type="entry name" value="Glycos_transf_2"/>
    <property type="match status" value="1"/>
</dbReference>
<comment type="pathway">
    <text evidence="1">Cell wall biogenesis; cell wall polysaccharide biosynthesis.</text>
</comment>
<dbReference type="PROSITE" id="PS50005">
    <property type="entry name" value="TPR"/>
    <property type="match status" value="1"/>
</dbReference>
<keyword evidence="8" id="KW-1185">Reference proteome</keyword>
<gene>
    <name evidence="7" type="ORF">H9661_00655</name>
</gene>
<dbReference type="SUPFAM" id="SSF53448">
    <property type="entry name" value="Nucleotide-diphospho-sugar transferases"/>
    <property type="match status" value="1"/>
</dbReference>
<name>A0ABR8PNU0_9CLOT</name>
<dbReference type="SMART" id="SM00028">
    <property type="entry name" value="TPR"/>
    <property type="match status" value="3"/>
</dbReference>
<dbReference type="SUPFAM" id="SSF53335">
    <property type="entry name" value="S-adenosyl-L-methionine-dependent methyltransferases"/>
    <property type="match status" value="1"/>
</dbReference>
<protein>
    <submittedName>
        <fullName evidence="7">Glycosyltransferase family 2 protein</fullName>
    </submittedName>
</protein>
<dbReference type="InterPro" id="IPR000551">
    <property type="entry name" value="MerR-type_HTH_dom"/>
</dbReference>
<dbReference type="InterPro" id="IPR019734">
    <property type="entry name" value="TPR_rpt"/>
</dbReference>
<dbReference type="EMBL" id="JACSRA010000001">
    <property type="protein sequence ID" value="MBD7909851.1"/>
    <property type="molecule type" value="Genomic_DNA"/>
</dbReference>
<dbReference type="InterPro" id="IPR011990">
    <property type="entry name" value="TPR-like_helical_dom_sf"/>
</dbReference>
<feature type="domain" description="HTH merR-type" evidence="6">
    <location>
        <begin position="1"/>
        <end position="12"/>
    </location>
</feature>
<dbReference type="Gene3D" id="1.25.40.10">
    <property type="entry name" value="Tetratricopeptide repeat domain"/>
    <property type="match status" value="1"/>
</dbReference>
<keyword evidence="4" id="KW-0808">Transferase</keyword>
<comment type="caution">
    <text evidence="7">The sequence shown here is derived from an EMBL/GenBank/DDBJ whole genome shotgun (WGS) entry which is preliminary data.</text>
</comment>
<evidence type="ECO:0000313" key="8">
    <source>
        <dbReference type="Proteomes" id="UP000627781"/>
    </source>
</evidence>
<dbReference type="CDD" id="cd04186">
    <property type="entry name" value="GT_2_like_c"/>
    <property type="match status" value="1"/>
</dbReference>
<organism evidence="7 8">
    <name type="scientific">Clostridium cibarium</name>
    <dbReference type="NCBI Taxonomy" id="2762247"/>
    <lineage>
        <taxon>Bacteria</taxon>
        <taxon>Bacillati</taxon>
        <taxon>Bacillota</taxon>
        <taxon>Clostridia</taxon>
        <taxon>Eubacteriales</taxon>
        <taxon>Clostridiaceae</taxon>
        <taxon>Clostridium</taxon>
    </lineage>
</organism>
<feature type="repeat" description="TPR" evidence="5">
    <location>
        <begin position="71"/>
        <end position="104"/>
    </location>
</feature>
<evidence type="ECO:0000313" key="7">
    <source>
        <dbReference type="EMBL" id="MBD7909851.1"/>
    </source>
</evidence>
<comment type="similarity">
    <text evidence="2">Belongs to the glycosyltransferase 2 family.</text>
</comment>
<dbReference type="RefSeq" id="WP_143314744.1">
    <property type="nucleotide sequence ID" value="NZ_JACSRA010000001.1"/>
</dbReference>
<evidence type="ECO:0000256" key="3">
    <source>
        <dbReference type="ARBA" id="ARBA00022676"/>
    </source>
</evidence>
<dbReference type="InterPro" id="IPR001173">
    <property type="entry name" value="Glyco_trans_2-like"/>
</dbReference>
<dbReference type="Gene3D" id="3.90.550.10">
    <property type="entry name" value="Spore Coat Polysaccharide Biosynthesis Protein SpsA, Chain A"/>
    <property type="match status" value="1"/>
</dbReference>
<dbReference type="Proteomes" id="UP000627781">
    <property type="component" value="Unassembled WGS sequence"/>
</dbReference>
<keyword evidence="3" id="KW-0328">Glycosyltransferase</keyword>
<evidence type="ECO:0000256" key="1">
    <source>
        <dbReference type="ARBA" id="ARBA00004776"/>
    </source>
</evidence>
<dbReference type="InterPro" id="IPR029063">
    <property type="entry name" value="SAM-dependent_MTases_sf"/>
</dbReference>
<reference evidence="7 8" key="1">
    <citation type="submission" date="2020-08" db="EMBL/GenBank/DDBJ databases">
        <title>A Genomic Blueprint of the Chicken Gut Microbiome.</title>
        <authorList>
            <person name="Gilroy R."/>
            <person name="Ravi A."/>
            <person name="Getino M."/>
            <person name="Pursley I."/>
            <person name="Horton D.L."/>
            <person name="Alikhan N.-F."/>
            <person name="Baker D."/>
            <person name="Gharbi K."/>
            <person name="Hall N."/>
            <person name="Watson M."/>
            <person name="Adriaenssens E.M."/>
            <person name="Foster-Nyarko E."/>
            <person name="Jarju S."/>
            <person name="Secka A."/>
            <person name="Antonio M."/>
            <person name="Oren A."/>
            <person name="Chaudhuri R."/>
            <person name="La Ragione R.M."/>
            <person name="Hildebrand F."/>
            <person name="Pallen M.J."/>
        </authorList>
    </citation>
    <scope>NUCLEOTIDE SEQUENCE [LARGE SCALE GENOMIC DNA]</scope>
    <source>
        <strain evidence="7 8">Sa3CVN1</strain>
    </source>
</reference>